<dbReference type="eggNOG" id="ENOG502SR5B">
    <property type="taxonomic scope" value="Eukaryota"/>
</dbReference>
<evidence type="ECO:0008006" key="3">
    <source>
        <dbReference type="Google" id="ProtNLM"/>
    </source>
</evidence>
<dbReference type="InParanoid" id="E9GSW8"/>
<dbReference type="EMBL" id="GL732562">
    <property type="protein sequence ID" value="EFX77504.1"/>
    <property type="molecule type" value="Genomic_DNA"/>
</dbReference>
<dbReference type="KEGG" id="dpx:DAPPUDRAFT_106149"/>
<protein>
    <recommendedName>
        <fullName evidence="3">DDE Tnp4 domain-containing protein</fullName>
    </recommendedName>
</protein>
<dbReference type="OrthoDB" id="6332531at2759"/>
<reference evidence="1 2" key="1">
    <citation type="journal article" date="2011" name="Science">
        <title>The ecoresponsive genome of Daphnia pulex.</title>
        <authorList>
            <person name="Colbourne J.K."/>
            <person name="Pfrender M.E."/>
            <person name="Gilbert D."/>
            <person name="Thomas W.K."/>
            <person name="Tucker A."/>
            <person name="Oakley T.H."/>
            <person name="Tokishita S."/>
            <person name="Aerts A."/>
            <person name="Arnold G.J."/>
            <person name="Basu M.K."/>
            <person name="Bauer D.J."/>
            <person name="Caceres C.E."/>
            <person name="Carmel L."/>
            <person name="Casola C."/>
            <person name="Choi J.H."/>
            <person name="Detter J.C."/>
            <person name="Dong Q."/>
            <person name="Dusheyko S."/>
            <person name="Eads B.D."/>
            <person name="Frohlich T."/>
            <person name="Geiler-Samerotte K.A."/>
            <person name="Gerlach D."/>
            <person name="Hatcher P."/>
            <person name="Jogdeo S."/>
            <person name="Krijgsveld J."/>
            <person name="Kriventseva E.V."/>
            <person name="Kultz D."/>
            <person name="Laforsch C."/>
            <person name="Lindquist E."/>
            <person name="Lopez J."/>
            <person name="Manak J.R."/>
            <person name="Muller J."/>
            <person name="Pangilinan J."/>
            <person name="Patwardhan R.P."/>
            <person name="Pitluck S."/>
            <person name="Pritham E.J."/>
            <person name="Rechtsteiner A."/>
            <person name="Rho M."/>
            <person name="Rogozin I.B."/>
            <person name="Sakarya O."/>
            <person name="Salamov A."/>
            <person name="Schaack S."/>
            <person name="Shapiro H."/>
            <person name="Shiga Y."/>
            <person name="Skalitzky C."/>
            <person name="Smith Z."/>
            <person name="Souvorov A."/>
            <person name="Sung W."/>
            <person name="Tang Z."/>
            <person name="Tsuchiya D."/>
            <person name="Tu H."/>
            <person name="Vos H."/>
            <person name="Wang M."/>
            <person name="Wolf Y.I."/>
            <person name="Yamagata H."/>
            <person name="Yamada T."/>
            <person name="Ye Y."/>
            <person name="Shaw J.R."/>
            <person name="Andrews J."/>
            <person name="Crease T.J."/>
            <person name="Tang H."/>
            <person name="Lucas S.M."/>
            <person name="Robertson H.M."/>
            <person name="Bork P."/>
            <person name="Koonin E.V."/>
            <person name="Zdobnov E.M."/>
            <person name="Grigoriev I.V."/>
            <person name="Lynch M."/>
            <person name="Boore J.L."/>
        </authorList>
    </citation>
    <scope>NUCLEOTIDE SEQUENCE [LARGE SCALE GENOMIC DNA]</scope>
</reference>
<evidence type="ECO:0000313" key="1">
    <source>
        <dbReference type="EMBL" id="EFX77504.1"/>
    </source>
</evidence>
<dbReference type="OMA" id="MARHETV"/>
<name>E9GSW8_DAPPU</name>
<gene>
    <name evidence="1" type="ORF">DAPPUDRAFT_106149</name>
</gene>
<dbReference type="HOGENOM" id="CLU_088037_0_0_1"/>
<dbReference type="Proteomes" id="UP000000305">
    <property type="component" value="Unassembled WGS sequence"/>
</dbReference>
<sequence>MASAETFWRLGHNITKHDVDGSIALGYRKFRSFFGTSPSVCAAAYDNLSHVRPIKSCPEHLLWTLLHLKHYATKHISSALVGVSEKKFRKWCHIFIRLLAKMPVIEWENRFHRALRGSNILVSIDGVDFRIMEPSPFNPKWYSHKFHGPGLRYELAICIRTGDIVWAYGGLPCGEWSDLRLARDVFIFGLREGEKAIADRGYKDPNFFDFPNGNNDGKKKQVLARHETLNRRLKQFDCLQQRFRHDLYLHPLYFHSVVNLTQMMIDHGETLYSVDFKISIRK</sequence>
<keyword evidence="2" id="KW-1185">Reference proteome</keyword>
<organism evidence="1 2">
    <name type="scientific">Daphnia pulex</name>
    <name type="common">Water flea</name>
    <dbReference type="NCBI Taxonomy" id="6669"/>
    <lineage>
        <taxon>Eukaryota</taxon>
        <taxon>Metazoa</taxon>
        <taxon>Ecdysozoa</taxon>
        <taxon>Arthropoda</taxon>
        <taxon>Crustacea</taxon>
        <taxon>Branchiopoda</taxon>
        <taxon>Diplostraca</taxon>
        <taxon>Cladocera</taxon>
        <taxon>Anomopoda</taxon>
        <taxon>Daphniidae</taxon>
        <taxon>Daphnia</taxon>
    </lineage>
</organism>
<dbReference type="AlphaFoldDB" id="E9GSW8"/>
<accession>E9GSW8</accession>
<proteinExistence type="predicted"/>
<evidence type="ECO:0000313" key="2">
    <source>
        <dbReference type="Proteomes" id="UP000000305"/>
    </source>
</evidence>